<name>A0A8T2TLU8_CERRI</name>
<feature type="compositionally biased region" description="Polar residues" evidence="1">
    <location>
        <begin position="1"/>
        <end position="11"/>
    </location>
</feature>
<evidence type="ECO:0000313" key="3">
    <source>
        <dbReference type="Proteomes" id="UP000825935"/>
    </source>
</evidence>
<sequence length="89" mass="9439">MSLPNLSNTPLPSDDPSKQGLDYSSKEAYENIKEGGRKGGQTRAQQLGSEGYSEMGKKGGLARTGQSGGEAAQEQGIDIDESKFTKSEQ</sequence>
<reference evidence="2" key="1">
    <citation type="submission" date="2021-08" db="EMBL/GenBank/DDBJ databases">
        <title>WGS assembly of Ceratopteris richardii.</title>
        <authorList>
            <person name="Marchant D.B."/>
            <person name="Chen G."/>
            <person name="Jenkins J."/>
            <person name="Shu S."/>
            <person name="Leebens-Mack J."/>
            <person name="Grimwood J."/>
            <person name="Schmutz J."/>
            <person name="Soltis P."/>
            <person name="Soltis D."/>
            <person name="Chen Z.-H."/>
        </authorList>
    </citation>
    <scope>NUCLEOTIDE SEQUENCE</scope>
    <source>
        <strain evidence="2">Whitten #5841</strain>
        <tissue evidence="2">Leaf</tissue>
    </source>
</reference>
<evidence type="ECO:0000313" key="2">
    <source>
        <dbReference type="EMBL" id="KAH7422696.1"/>
    </source>
</evidence>
<dbReference type="EMBL" id="CM035417">
    <property type="protein sequence ID" value="KAH7422696.1"/>
    <property type="molecule type" value="Genomic_DNA"/>
</dbReference>
<dbReference type="PANTHER" id="PTHR34671">
    <property type="entry name" value="EM-LIKE PROTEIN GEA1"/>
    <property type="match status" value="1"/>
</dbReference>
<keyword evidence="3" id="KW-1185">Reference proteome</keyword>
<protein>
    <submittedName>
        <fullName evidence="2">Uncharacterized protein</fullName>
    </submittedName>
</protein>
<dbReference type="InterPro" id="IPR000389">
    <property type="entry name" value="Small_hydrophilic_seed_prot"/>
</dbReference>
<gene>
    <name evidence="2" type="ORF">KP509_12G020900</name>
</gene>
<proteinExistence type="predicted"/>
<accession>A0A8T2TLU8</accession>
<dbReference type="OMA" id="QINEDGY"/>
<comment type="caution">
    <text evidence="2">The sequence shown here is derived from an EMBL/GenBank/DDBJ whole genome shotgun (WGS) entry which is preliminary data.</text>
</comment>
<dbReference type="Proteomes" id="UP000825935">
    <property type="component" value="Chromosome 12"/>
</dbReference>
<dbReference type="OrthoDB" id="1919614at2759"/>
<feature type="region of interest" description="Disordered" evidence="1">
    <location>
        <begin position="1"/>
        <end position="89"/>
    </location>
</feature>
<dbReference type="PANTHER" id="PTHR34671:SF19">
    <property type="entry name" value="EMBRYONIC ABUNDANT PROTEIN 1"/>
    <property type="match status" value="1"/>
</dbReference>
<organism evidence="2 3">
    <name type="scientific">Ceratopteris richardii</name>
    <name type="common">Triangle waterfern</name>
    <dbReference type="NCBI Taxonomy" id="49495"/>
    <lineage>
        <taxon>Eukaryota</taxon>
        <taxon>Viridiplantae</taxon>
        <taxon>Streptophyta</taxon>
        <taxon>Embryophyta</taxon>
        <taxon>Tracheophyta</taxon>
        <taxon>Polypodiopsida</taxon>
        <taxon>Polypodiidae</taxon>
        <taxon>Polypodiales</taxon>
        <taxon>Pteridineae</taxon>
        <taxon>Pteridaceae</taxon>
        <taxon>Parkerioideae</taxon>
        <taxon>Ceratopteris</taxon>
    </lineage>
</organism>
<dbReference type="InterPro" id="IPR038956">
    <property type="entry name" value="LEA_5"/>
</dbReference>
<feature type="compositionally biased region" description="Basic and acidic residues" evidence="1">
    <location>
        <begin position="24"/>
        <end position="37"/>
    </location>
</feature>
<dbReference type="AlphaFoldDB" id="A0A8T2TLU8"/>
<evidence type="ECO:0000256" key="1">
    <source>
        <dbReference type="SAM" id="MobiDB-lite"/>
    </source>
</evidence>
<feature type="compositionally biased region" description="Basic and acidic residues" evidence="1">
    <location>
        <begin position="80"/>
        <end position="89"/>
    </location>
</feature>
<dbReference type="Pfam" id="PF00477">
    <property type="entry name" value="LEA_5"/>
    <property type="match status" value="1"/>
</dbReference>